<dbReference type="RefSeq" id="WP_212215798.1">
    <property type="nucleotide sequence ID" value="NZ_JAGUCO010000005.1"/>
</dbReference>
<evidence type="ECO:0000259" key="1">
    <source>
        <dbReference type="Pfam" id="PF01841"/>
    </source>
</evidence>
<dbReference type="Pfam" id="PF01841">
    <property type="entry name" value="Transglut_core"/>
    <property type="match status" value="1"/>
</dbReference>
<evidence type="ECO:0000313" key="2">
    <source>
        <dbReference type="EMBL" id="MBS2098564.1"/>
    </source>
</evidence>
<dbReference type="Gene3D" id="3.10.620.30">
    <property type="match status" value="1"/>
</dbReference>
<keyword evidence="3" id="KW-1185">Reference proteome</keyword>
<proteinExistence type="predicted"/>
<dbReference type="EMBL" id="JAGUCO010000005">
    <property type="protein sequence ID" value="MBS2098564.1"/>
    <property type="molecule type" value="Genomic_DNA"/>
</dbReference>
<protein>
    <submittedName>
        <fullName evidence="2">Transglutaminase domain-containing protein</fullName>
    </submittedName>
</protein>
<dbReference type="Gene3D" id="2.60.40.3140">
    <property type="match status" value="1"/>
</dbReference>
<organism evidence="2 3">
    <name type="scientific">Carboxylicivirga linearis</name>
    <dbReference type="NCBI Taxonomy" id="1628157"/>
    <lineage>
        <taxon>Bacteria</taxon>
        <taxon>Pseudomonadati</taxon>
        <taxon>Bacteroidota</taxon>
        <taxon>Bacteroidia</taxon>
        <taxon>Marinilabiliales</taxon>
        <taxon>Marinilabiliaceae</taxon>
        <taxon>Carboxylicivirga</taxon>
    </lineage>
</organism>
<gene>
    <name evidence="2" type="ORF">KEM10_09745</name>
</gene>
<accession>A0ABS5JUG8</accession>
<evidence type="ECO:0000313" key="3">
    <source>
        <dbReference type="Proteomes" id="UP000708576"/>
    </source>
</evidence>
<dbReference type="Gene3D" id="2.60.120.1130">
    <property type="match status" value="1"/>
</dbReference>
<dbReference type="Proteomes" id="UP000708576">
    <property type="component" value="Unassembled WGS sequence"/>
</dbReference>
<name>A0ABS5JUG8_9BACT</name>
<reference evidence="2 3" key="1">
    <citation type="journal article" date="2015" name="Int. J. Syst. Evol. Microbiol.">
        <title>Carboxylicivirga linearis sp. nov., isolated from a sea cucumber culture pond.</title>
        <authorList>
            <person name="Wang F.Q."/>
            <person name="Zhou Y.X."/>
            <person name="Lin X.Z."/>
            <person name="Chen G.J."/>
            <person name="Du Z.J."/>
        </authorList>
    </citation>
    <scope>NUCLEOTIDE SEQUENCE [LARGE SCALE GENOMIC DNA]</scope>
    <source>
        <strain evidence="2 3">FB218</strain>
    </source>
</reference>
<feature type="domain" description="Transglutaminase-like" evidence="1">
    <location>
        <begin position="241"/>
        <end position="351"/>
    </location>
</feature>
<sequence>MAQSQHALVKKYDTHINFNNNKVIVSTEVEILINSPKGTNYAEVDIYSEDKLKDIQASLVDLFGYEIRKLKKKDLKYSNAYSNSTFHNDGIYTSFSLLYNQYPYVLKYTYSFEIKNYIHLYNWLPTYKFDDNIEEATLIATLPIDYSFKTIENKIDTTYTTLNEANTEITYYWKVFNPQHPTKERFSPSQYSLAPRVEIIPEKFHYGLDGSTESWQSFGNWLYQLNYKLDRLTVEEQIRVHQLTDTISNTRDKIKVLYHYMQDNTRYINVSLELGGLQTYPAEYVCNNKYGDCKALTNYMKALLKEAGIKSNYTIVYADTNPVRIKEEFPSNQFNHVILCVPQPNDTVWLECTDSTAPFNYLGSFTQNRKALVIDNNNSKLVHTPIMTTEQCRNNFSTTVIVNTKKASIINSNAVLKGRNYEFFKQMGNNIPKSQQPDLLDRINLIKGVDFTEIHHSIPNRDMSIAKLSFTAQIPNLAEEMGNKILIRPINSYSFKMEKPEKRTQPVVINMPIVRSDTILYQCDQPIKSLKGLNDSDLTTPFGGYRKKVQTYDKTIAVIRDIVIYAGTYPNENYNEFYSFIKKINQFENQKILITY</sequence>
<dbReference type="InterPro" id="IPR002931">
    <property type="entry name" value="Transglutaminase-like"/>
</dbReference>
<comment type="caution">
    <text evidence="2">The sequence shown here is derived from an EMBL/GenBank/DDBJ whole genome shotgun (WGS) entry which is preliminary data.</text>
</comment>